<dbReference type="Pfam" id="PF00579">
    <property type="entry name" value="tRNA-synt_1b"/>
    <property type="match status" value="1"/>
</dbReference>
<comment type="similarity">
    <text evidence="2 12">Belongs to the class-I aminoacyl-tRNA synthetase family.</text>
</comment>
<comment type="catalytic activity">
    <reaction evidence="10">
        <text>tRNA(Trp) + L-tryptophan + ATP = L-tryptophyl-tRNA(Trp) + AMP + diphosphate + H(+)</text>
        <dbReference type="Rhea" id="RHEA:24080"/>
        <dbReference type="Rhea" id="RHEA-COMP:9671"/>
        <dbReference type="Rhea" id="RHEA-COMP:9705"/>
        <dbReference type="ChEBI" id="CHEBI:15378"/>
        <dbReference type="ChEBI" id="CHEBI:30616"/>
        <dbReference type="ChEBI" id="CHEBI:33019"/>
        <dbReference type="ChEBI" id="CHEBI:57912"/>
        <dbReference type="ChEBI" id="CHEBI:78442"/>
        <dbReference type="ChEBI" id="CHEBI:78535"/>
        <dbReference type="ChEBI" id="CHEBI:456215"/>
        <dbReference type="EC" id="6.1.1.2"/>
    </reaction>
</comment>
<dbReference type="PROSITE" id="PS00178">
    <property type="entry name" value="AA_TRNA_LIGASE_I"/>
    <property type="match status" value="1"/>
</dbReference>
<keyword evidence="7 12" id="KW-0648">Protein biosynthesis</keyword>
<keyword evidence="4 12" id="KW-0436">Ligase</keyword>
<dbReference type="InterPro" id="IPR002306">
    <property type="entry name" value="Trp-tRNA-ligase"/>
</dbReference>
<keyword evidence="14" id="KW-1185">Reference proteome</keyword>
<evidence type="ECO:0000256" key="3">
    <source>
        <dbReference type="ARBA" id="ARBA00013161"/>
    </source>
</evidence>
<evidence type="ECO:0000256" key="4">
    <source>
        <dbReference type="ARBA" id="ARBA00022598"/>
    </source>
</evidence>
<evidence type="ECO:0000313" key="13">
    <source>
        <dbReference type="EMBL" id="KAK3950655.1"/>
    </source>
</evidence>
<comment type="subcellular location">
    <subcellularLocation>
        <location evidence="1">Mitochondrion matrix</location>
    </subcellularLocation>
</comment>
<evidence type="ECO:0000256" key="9">
    <source>
        <dbReference type="ARBA" id="ARBA00030268"/>
    </source>
</evidence>
<dbReference type="InterPro" id="IPR002305">
    <property type="entry name" value="aa-tRNA-synth_Ic"/>
</dbReference>
<dbReference type="GO" id="GO:0004830">
    <property type="term" value="F:tryptophan-tRNA ligase activity"/>
    <property type="evidence" value="ECO:0007669"/>
    <property type="project" value="UniProtKB-EC"/>
</dbReference>
<dbReference type="NCBIfam" id="TIGR00233">
    <property type="entry name" value="trpS"/>
    <property type="match status" value="1"/>
</dbReference>
<dbReference type="PANTHER" id="PTHR43766:SF1">
    <property type="entry name" value="TRYPTOPHAN--TRNA LIGASE, MITOCHONDRIAL"/>
    <property type="match status" value="1"/>
</dbReference>
<dbReference type="CDD" id="cd00806">
    <property type="entry name" value="TrpRS_core"/>
    <property type="match status" value="1"/>
</dbReference>
<dbReference type="InterPro" id="IPR050203">
    <property type="entry name" value="Trp-tRNA_synthetase"/>
</dbReference>
<dbReference type="InterPro" id="IPR024109">
    <property type="entry name" value="Trp-tRNA-ligase_bac-type"/>
</dbReference>
<proteinExistence type="inferred from homology"/>
<keyword evidence="6 12" id="KW-0067">ATP-binding</keyword>
<dbReference type="Gene3D" id="3.40.50.620">
    <property type="entry name" value="HUPs"/>
    <property type="match status" value="1"/>
</dbReference>
<accession>A0AAN6NRS0</accession>
<dbReference type="FunFam" id="1.10.240.10:FF:000002">
    <property type="entry name" value="Tryptophan--tRNA ligase"/>
    <property type="match status" value="1"/>
</dbReference>
<organism evidence="13 14">
    <name type="scientific">Pseudoneurospora amorphoporcata</name>
    <dbReference type="NCBI Taxonomy" id="241081"/>
    <lineage>
        <taxon>Eukaryota</taxon>
        <taxon>Fungi</taxon>
        <taxon>Dikarya</taxon>
        <taxon>Ascomycota</taxon>
        <taxon>Pezizomycotina</taxon>
        <taxon>Sordariomycetes</taxon>
        <taxon>Sordariomycetidae</taxon>
        <taxon>Sordariales</taxon>
        <taxon>Sordariaceae</taxon>
        <taxon>Pseudoneurospora</taxon>
    </lineage>
</organism>
<keyword evidence="5 12" id="KW-0547">Nucleotide-binding</keyword>
<dbReference type="PANTHER" id="PTHR43766">
    <property type="entry name" value="TRYPTOPHAN--TRNA LIGASE, MITOCHONDRIAL"/>
    <property type="match status" value="1"/>
</dbReference>
<keyword evidence="8 12" id="KW-0030">Aminoacyl-tRNA synthetase</keyword>
<evidence type="ECO:0000256" key="6">
    <source>
        <dbReference type="ARBA" id="ARBA00022840"/>
    </source>
</evidence>
<dbReference type="InterPro" id="IPR001412">
    <property type="entry name" value="aa-tRNA-synth_I_CS"/>
</dbReference>
<dbReference type="SUPFAM" id="SSF52374">
    <property type="entry name" value="Nucleotidylyl transferase"/>
    <property type="match status" value="1"/>
</dbReference>
<dbReference type="FunFam" id="3.40.50.620:FF:000082">
    <property type="entry name" value="MSW1p Mitochondrial tryptophanyl-tRNA synthetase"/>
    <property type="match status" value="1"/>
</dbReference>
<dbReference type="GO" id="GO:0070183">
    <property type="term" value="P:mitochondrial tryptophanyl-tRNA aminoacylation"/>
    <property type="evidence" value="ECO:0007669"/>
    <property type="project" value="TreeGrafter"/>
</dbReference>
<evidence type="ECO:0000256" key="1">
    <source>
        <dbReference type="ARBA" id="ARBA00004305"/>
    </source>
</evidence>
<dbReference type="GO" id="GO:0005759">
    <property type="term" value="C:mitochondrial matrix"/>
    <property type="evidence" value="ECO:0007669"/>
    <property type="project" value="UniProtKB-SubCell"/>
</dbReference>
<evidence type="ECO:0000256" key="11">
    <source>
        <dbReference type="ARBA" id="ARBA00069760"/>
    </source>
</evidence>
<dbReference type="Proteomes" id="UP001303222">
    <property type="component" value="Unassembled WGS sequence"/>
</dbReference>
<evidence type="ECO:0000256" key="5">
    <source>
        <dbReference type="ARBA" id="ARBA00022741"/>
    </source>
</evidence>
<evidence type="ECO:0000256" key="8">
    <source>
        <dbReference type="ARBA" id="ARBA00023146"/>
    </source>
</evidence>
<dbReference type="HAMAP" id="MF_00140_B">
    <property type="entry name" value="Trp_tRNA_synth_B"/>
    <property type="match status" value="1"/>
</dbReference>
<name>A0AAN6NRS0_9PEZI</name>
<reference evidence="13" key="2">
    <citation type="submission" date="2023-06" db="EMBL/GenBank/DDBJ databases">
        <authorList>
            <consortium name="Lawrence Berkeley National Laboratory"/>
            <person name="Mondo S.J."/>
            <person name="Hensen N."/>
            <person name="Bonometti L."/>
            <person name="Westerberg I."/>
            <person name="Brannstrom I.O."/>
            <person name="Guillou S."/>
            <person name="Cros-Aarteil S."/>
            <person name="Calhoun S."/>
            <person name="Haridas S."/>
            <person name="Kuo A."/>
            <person name="Pangilinan J."/>
            <person name="Riley R."/>
            <person name="Labutti K."/>
            <person name="Andreopoulos B."/>
            <person name="Lipzen A."/>
            <person name="Chen C."/>
            <person name="Yanf M."/>
            <person name="Daum C."/>
            <person name="Ng V."/>
            <person name="Clum A."/>
            <person name="Steindorff A."/>
            <person name="Ohm R."/>
            <person name="Martin F."/>
            <person name="Silar P."/>
            <person name="Natvig D."/>
            <person name="Lalanne C."/>
            <person name="Gautier V."/>
            <person name="Ament-Velasquez S.L."/>
            <person name="Kruys A."/>
            <person name="Hutchinson M.I."/>
            <person name="Powell A.J."/>
            <person name="Barry K."/>
            <person name="Miller A.N."/>
            <person name="Grigoriev I.V."/>
            <person name="Debuchy R."/>
            <person name="Gladieux P."/>
            <person name="Thoren M.H."/>
            <person name="Johannesson H."/>
        </authorList>
    </citation>
    <scope>NUCLEOTIDE SEQUENCE</scope>
    <source>
        <strain evidence="13">CBS 626.80</strain>
    </source>
</reference>
<sequence length="410" mass="45675">MKSLTRASGLLSRQGLTSFTTTRASTLQQCLYSSTTTPTTARKPQRQVIFSGIQPTGVPHLGNYLGALQQWKRMQDSADPETTDLIFSVVDLHAITVPQQRGNLKKWKREMLAALLAIGLDPKRCTIFYQSMVPGHSELQWILSCTASTGYLSRMTQWKSKLQLADDANMLDDKAKSSLKHGLFSYPILQAADILVHRATHVPVGEDQRQHLEFARECVTNFNHAYKGKVLVAPETILSPTKRVMSLQLPTKKMSKSDPDPSSRILLTDTPSEIHSKILKARTDSLTPSLGITFDPVQRPGVSNLLQLLSHFDSQNRSAQEIAAQINVEVGNQLGGEGEENPLRKLKERVSEVVQRELNPIRERYLELLEGDEGKEGGYLDEVIREGARKANESAERTLSRVRRAVELGA</sequence>
<comment type="caution">
    <text evidence="13">The sequence shown here is derived from an EMBL/GenBank/DDBJ whole genome shotgun (WGS) entry which is preliminary data.</text>
</comment>
<dbReference type="AlphaFoldDB" id="A0AAN6NRS0"/>
<evidence type="ECO:0000256" key="2">
    <source>
        <dbReference type="ARBA" id="ARBA00005594"/>
    </source>
</evidence>
<reference evidence="13" key="1">
    <citation type="journal article" date="2023" name="Mol. Phylogenet. Evol.">
        <title>Genome-scale phylogeny and comparative genomics of the fungal order Sordariales.</title>
        <authorList>
            <person name="Hensen N."/>
            <person name="Bonometti L."/>
            <person name="Westerberg I."/>
            <person name="Brannstrom I.O."/>
            <person name="Guillou S."/>
            <person name="Cros-Aarteil S."/>
            <person name="Calhoun S."/>
            <person name="Haridas S."/>
            <person name="Kuo A."/>
            <person name="Mondo S."/>
            <person name="Pangilinan J."/>
            <person name="Riley R."/>
            <person name="LaButti K."/>
            <person name="Andreopoulos B."/>
            <person name="Lipzen A."/>
            <person name="Chen C."/>
            <person name="Yan M."/>
            <person name="Daum C."/>
            <person name="Ng V."/>
            <person name="Clum A."/>
            <person name="Steindorff A."/>
            <person name="Ohm R.A."/>
            <person name="Martin F."/>
            <person name="Silar P."/>
            <person name="Natvig D.O."/>
            <person name="Lalanne C."/>
            <person name="Gautier V."/>
            <person name="Ament-Velasquez S.L."/>
            <person name="Kruys A."/>
            <person name="Hutchinson M.I."/>
            <person name="Powell A.J."/>
            <person name="Barry K."/>
            <person name="Miller A.N."/>
            <person name="Grigoriev I.V."/>
            <person name="Debuchy R."/>
            <person name="Gladieux P."/>
            <person name="Hiltunen Thoren M."/>
            <person name="Johannesson H."/>
        </authorList>
    </citation>
    <scope>NUCLEOTIDE SEQUENCE</scope>
    <source>
        <strain evidence="13">CBS 626.80</strain>
    </source>
</reference>
<evidence type="ECO:0000256" key="10">
    <source>
        <dbReference type="ARBA" id="ARBA00049929"/>
    </source>
</evidence>
<dbReference type="PRINTS" id="PR01039">
    <property type="entry name" value="TRNASYNTHTRP"/>
</dbReference>
<dbReference type="Gene3D" id="1.10.240.10">
    <property type="entry name" value="Tyrosyl-Transfer RNA Synthetase"/>
    <property type="match status" value="1"/>
</dbReference>
<dbReference type="EC" id="6.1.1.2" evidence="3"/>
<dbReference type="InterPro" id="IPR014729">
    <property type="entry name" value="Rossmann-like_a/b/a_fold"/>
</dbReference>
<evidence type="ECO:0000256" key="12">
    <source>
        <dbReference type="RuleBase" id="RU363036"/>
    </source>
</evidence>
<evidence type="ECO:0000256" key="7">
    <source>
        <dbReference type="ARBA" id="ARBA00022917"/>
    </source>
</evidence>
<gene>
    <name evidence="13" type="ORF">QBC32DRAFT_345951</name>
</gene>
<dbReference type="EMBL" id="MU859170">
    <property type="protein sequence ID" value="KAK3950655.1"/>
    <property type="molecule type" value="Genomic_DNA"/>
</dbReference>
<protein>
    <recommendedName>
        <fullName evidence="11">Tryptophan--tRNA ligase, mitochondrial</fullName>
        <ecNumber evidence="3">6.1.1.2</ecNumber>
    </recommendedName>
    <alternativeName>
        <fullName evidence="9">Tryptophanyl-tRNA synthetase</fullName>
    </alternativeName>
</protein>
<dbReference type="GO" id="GO:0005524">
    <property type="term" value="F:ATP binding"/>
    <property type="evidence" value="ECO:0007669"/>
    <property type="project" value="UniProtKB-KW"/>
</dbReference>
<evidence type="ECO:0000313" key="14">
    <source>
        <dbReference type="Proteomes" id="UP001303222"/>
    </source>
</evidence>